<dbReference type="EMBL" id="CP162515">
    <property type="protein sequence ID" value="XDH89527.1"/>
    <property type="molecule type" value="Genomic_DNA"/>
</dbReference>
<evidence type="ECO:0000313" key="2">
    <source>
        <dbReference type="EMBL" id="XDH89527.1"/>
    </source>
</evidence>
<dbReference type="Pfam" id="PF22765">
    <property type="entry name" value="DUF7010"/>
    <property type="match status" value="1"/>
</dbReference>
<name>A0AB39AVX4_9GAMM</name>
<keyword evidence="1" id="KW-1133">Transmembrane helix</keyword>
<reference evidence="2" key="1">
    <citation type="submission" date="2024-07" db="EMBL/GenBank/DDBJ databases">
        <authorList>
            <person name="Jiang Y."/>
            <person name="Qin Q."/>
        </authorList>
    </citation>
    <scope>NUCLEOTIDE SEQUENCE</scope>
    <source>
        <strain evidence="2">SD03</strain>
    </source>
</reference>
<dbReference type="AlphaFoldDB" id="A0AB39AVX4"/>
<protein>
    <submittedName>
        <fullName evidence="2">Uncharacterized protein</fullName>
    </submittedName>
</protein>
<feature type="transmembrane region" description="Helical" evidence="1">
    <location>
        <begin position="104"/>
        <end position="123"/>
    </location>
</feature>
<accession>A0AB39AVX4</accession>
<feature type="transmembrane region" description="Helical" evidence="1">
    <location>
        <begin position="20"/>
        <end position="38"/>
    </location>
</feature>
<keyword evidence="1" id="KW-0812">Transmembrane</keyword>
<dbReference type="RefSeq" id="WP_368485752.1">
    <property type="nucleotide sequence ID" value="NZ_CP162515.1"/>
</dbReference>
<evidence type="ECO:0000256" key="1">
    <source>
        <dbReference type="SAM" id="Phobius"/>
    </source>
</evidence>
<feature type="transmembrane region" description="Helical" evidence="1">
    <location>
        <begin position="76"/>
        <end position="98"/>
    </location>
</feature>
<keyword evidence="1" id="KW-0472">Membrane</keyword>
<gene>
    <name evidence="2" type="ORF">ABZP26_16495</name>
</gene>
<feature type="transmembrane region" description="Helical" evidence="1">
    <location>
        <begin position="44"/>
        <end position="64"/>
    </location>
</feature>
<organism evidence="2">
    <name type="scientific">Pseudoalteromonas sp. SD03</name>
    <dbReference type="NCBI Taxonomy" id="3231719"/>
    <lineage>
        <taxon>Bacteria</taxon>
        <taxon>Pseudomonadati</taxon>
        <taxon>Pseudomonadota</taxon>
        <taxon>Gammaproteobacteria</taxon>
        <taxon>Alteromonadales</taxon>
        <taxon>Pseudoalteromonadaceae</taxon>
        <taxon>Pseudoalteromonas</taxon>
    </lineage>
</organism>
<feature type="transmembrane region" description="Helical" evidence="1">
    <location>
        <begin position="130"/>
        <end position="147"/>
    </location>
</feature>
<feature type="transmembrane region" description="Helical" evidence="1">
    <location>
        <begin position="153"/>
        <end position="171"/>
    </location>
</feature>
<proteinExistence type="predicted"/>
<dbReference type="InterPro" id="IPR053824">
    <property type="entry name" value="DUF7010"/>
</dbReference>
<sequence length="178" mass="19715">MTLDEYRKEFEQSSNRSISMPVAGTIIWGLVGLLSTQFSANISIYILLFATGGIFPIALLIAKFRKENLVSSSNPLAKLMGLCIVMVNLLWAVHIPLLLNAPEFVPLSLGVGLGLHWVVYSWIVKHPVGLIHAVLRSILIVAAWYLFPNSSILAISCVIVLTYLISIYQMLTRNMTNT</sequence>